<protein>
    <submittedName>
        <fullName evidence="3">Agmatine deiminase</fullName>
        <ecNumber evidence="3">3.5.3.12</ecNumber>
    </submittedName>
</protein>
<sequence>MSPSSKRSKPSTTLIATAPAALGYRMPAEWEPHAATWLAWPHFHGDWPGKFEPIPWLYAEIIRRLAKHERVELIVQNAAAARQARRVLERADAFSGNIRFHRWPTNRVWLRDSGCIFLKHDHVGTAALGRPAGPEARQLSPHEGRPPGAKAQSQLQRLAARVHSCPSHLALKFRFNGWAKYSNWRHDDKIGSLMIKAAIPTLRKSRRMGHPHETVPTSGGKRIVLEGGSIDVNGAGTLLTTEECLLSKVQERNPHMMRIHYEKAFADYLGCTHTIWLGRGIVGDDTHGHVDDLTRFVSKDTVVTMVEHNSKDANHAPLLANLRRLEAARNQDGRQLTVVEIPMPQPVVFEGRRLPASYANFYIANGVVLVPVFNRPNDRIALNTLAQLFPEREIVPIYSGDFIWGLGAMHCMTQQQPA</sequence>
<evidence type="ECO:0000313" key="3">
    <source>
        <dbReference type="EMBL" id="SPF32070.1"/>
    </source>
</evidence>
<feature type="region of interest" description="Disordered" evidence="2">
    <location>
        <begin position="128"/>
        <end position="152"/>
    </location>
</feature>
<proteinExistence type="predicted"/>
<dbReference type="EC" id="3.5.3.12" evidence="3"/>
<reference evidence="4" key="1">
    <citation type="submission" date="2018-02" db="EMBL/GenBank/DDBJ databases">
        <authorList>
            <person name="Hausmann B."/>
        </authorList>
    </citation>
    <scope>NUCLEOTIDE SEQUENCE [LARGE SCALE GENOMIC DNA]</scope>
    <source>
        <strain evidence="4">Peat soil MAG SbA1</strain>
    </source>
</reference>
<dbReference type="GO" id="GO:0047632">
    <property type="term" value="F:agmatine deiminase activity"/>
    <property type="evidence" value="ECO:0007669"/>
    <property type="project" value="UniProtKB-EC"/>
</dbReference>
<dbReference type="SUPFAM" id="SSF55909">
    <property type="entry name" value="Pentein"/>
    <property type="match status" value="2"/>
</dbReference>
<dbReference type="PANTHER" id="PTHR31377:SF0">
    <property type="entry name" value="AGMATINE DEIMINASE-RELATED"/>
    <property type="match status" value="1"/>
</dbReference>
<evidence type="ECO:0000313" key="4">
    <source>
        <dbReference type="Proteomes" id="UP000238701"/>
    </source>
</evidence>
<dbReference type="GO" id="GO:0009446">
    <property type="term" value="P:putrescine biosynthetic process"/>
    <property type="evidence" value="ECO:0007669"/>
    <property type="project" value="InterPro"/>
</dbReference>
<dbReference type="GO" id="GO:0004668">
    <property type="term" value="F:protein-arginine deiminase activity"/>
    <property type="evidence" value="ECO:0007669"/>
    <property type="project" value="InterPro"/>
</dbReference>
<organism evidence="3 4">
    <name type="scientific">Candidatus Sulfotelmatobacter kueseliae</name>
    <dbReference type="NCBI Taxonomy" id="2042962"/>
    <lineage>
        <taxon>Bacteria</taxon>
        <taxon>Pseudomonadati</taxon>
        <taxon>Acidobacteriota</taxon>
        <taxon>Terriglobia</taxon>
        <taxon>Terriglobales</taxon>
        <taxon>Candidatus Korobacteraceae</taxon>
        <taxon>Candidatus Sulfotelmatobacter</taxon>
    </lineage>
</organism>
<accession>A0A2U3JXP7</accession>
<dbReference type="EMBL" id="OMOD01000006">
    <property type="protein sequence ID" value="SPF32070.1"/>
    <property type="molecule type" value="Genomic_DNA"/>
</dbReference>
<dbReference type="Gene3D" id="3.75.10.10">
    <property type="entry name" value="L-arginine/glycine Amidinotransferase, Chain A"/>
    <property type="match status" value="1"/>
</dbReference>
<keyword evidence="1 3" id="KW-0378">Hydrolase</keyword>
<dbReference type="InterPro" id="IPR007466">
    <property type="entry name" value="Peptidyl-Arg-deiminase_porph"/>
</dbReference>
<dbReference type="Proteomes" id="UP000238701">
    <property type="component" value="Unassembled WGS sequence"/>
</dbReference>
<gene>
    <name evidence="3" type="ORF">SBA1_1030004</name>
</gene>
<dbReference type="PANTHER" id="PTHR31377">
    <property type="entry name" value="AGMATINE DEIMINASE-RELATED"/>
    <property type="match status" value="1"/>
</dbReference>
<dbReference type="AlphaFoldDB" id="A0A2U3JXP7"/>
<name>A0A2U3JXP7_9BACT</name>
<dbReference type="Pfam" id="PF04371">
    <property type="entry name" value="PAD_porph"/>
    <property type="match status" value="1"/>
</dbReference>
<evidence type="ECO:0000256" key="2">
    <source>
        <dbReference type="SAM" id="MobiDB-lite"/>
    </source>
</evidence>
<evidence type="ECO:0000256" key="1">
    <source>
        <dbReference type="ARBA" id="ARBA00022801"/>
    </source>
</evidence>